<name>A0AAV5G3C3_ELECO</name>
<dbReference type="AlphaFoldDB" id="A0AAV5G3C3"/>
<reference evidence="6" key="1">
    <citation type="journal article" date="2018" name="DNA Res.">
        <title>Multiple hybrid de novo genome assembly of finger millet, an orphan allotetraploid crop.</title>
        <authorList>
            <person name="Hatakeyama M."/>
            <person name="Aluri S."/>
            <person name="Balachadran M.T."/>
            <person name="Sivarajan S.R."/>
            <person name="Patrignani A."/>
            <person name="Gruter S."/>
            <person name="Poveda L."/>
            <person name="Shimizu-Inatsugi R."/>
            <person name="Baeten J."/>
            <person name="Francoijs K.J."/>
            <person name="Nataraja K.N."/>
            <person name="Reddy Y.A.N."/>
            <person name="Phadnis S."/>
            <person name="Ravikumar R.L."/>
            <person name="Schlapbach R."/>
            <person name="Sreeman S.M."/>
            <person name="Shimizu K.K."/>
        </authorList>
    </citation>
    <scope>NUCLEOTIDE SEQUENCE</scope>
</reference>
<dbReference type="InterPro" id="IPR023798">
    <property type="entry name" value="Ribosomal_uS7_dom"/>
</dbReference>
<gene>
    <name evidence="6" type="primary">gn00657</name>
    <name evidence="6" type="ORF">PR202_gn00657</name>
</gene>
<dbReference type="PROSITE" id="PS00052">
    <property type="entry name" value="RIBOSOMAL_S7"/>
    <property type="match status" value="1"/>
</dbReference>
<dbReference type="Gene3D" id="1.10.455.10">
    <property type="entry name" value="Ribosomal protein S7 domain"/>
    <property type="match status" value="1"/>
</dbReference>
<proteinExistence type="inferred from homology"/>
<dbReference type="GO" id="GO:1990904">
    <property type="term" value="C:ribonucleoprotein complex"/>
    <property type="evidence" value="ECO:0007669"/>
    <property type="project" value="UniProtKB-KW"/>
</dbReference>
<keyword evidence="7" id="KW-1185">Reference proteome</keyword>
<dbReference type="SUPFAM" id="SSF47973">
    <property type="entry name" value="Ribosomal protein S7"/>
    <property type="match status" value="1"/>
</dbReference>
<dbReference type="GO" id="GO:0003735">
    <property type="term" value="F:structural constituent of ribosome"/>
    <property type="evidence" value="ECO:0007669"/>
    <property type="project" value="InterPro"/>
</dbReference>
<sequence length="67" mass="7747">MSRRGTAEKRTAKSDPIFRNRLVNMVVNRIMKDGKKSLAYQILYRAVKKIQQKDRNKSTIGFTSSNT</sequence>
<evidence type="ECO:0000256" key="1">
    <source>
        <dbReference type="ARBA" id="ARBA00007151"/>
    </source>
</evidence>
<evidence type="ECO:0000259" key="5">
    <source>
        <dbReference type="Pfam" id="PF00177"/>
    </source>
</evidence>
<evidence type="ECO:0000313" key="7">
    <source>
        <dbReference type="Proteomes" id="UP001054889"/>
    </source>
</evidence>
<dbReference type="Proteomes" id="UP001054889">
    <property type="component" value="Unassembled WGS sequence"/>
</dbReference>
<evidence type="ECO:0000256" key="4">
    <source>
        <dbReference type="RuleBase" id="RU003619"/>
    </source>
</evidence>
<evidence type="ECO:0000256" key="3">
    <source>
        <dbReference type="ARBA" id="ARBA00023274"/>
    </source>
</evidence>
<dbReference type="EMBL" id="BQKI01000282">
    <property type="protein sequence ID" value="GJN41303.1"/>
    <property type="molecule type" value="Genomic_DNA"/>
</dbReference>
<reference evidence="6" key="2">
    <citation type="submission" date="2021-12" db="EMBL/GenBank/DDBJ databases">
        <title>Resequencing data analysis of finger millet.</title>
        <authorList>
            <person name="Hatakeyama M."/>
            <person name="Aluri S."/>
            <person name="Balachadran M.T."/>
            <person name="Sivarajan S.R."/>
            <person name="Poveda L."/>
            <person name="Shimizu-Inatsugi R."/>
            <person name="Schlapbach R."/>
            <person name="Sreeman S.M."/>
            <person name="Shimizu K.K."/>
        </authorList>
    </citation>
    <scope>NUCLEOTIDE SEQUENCE</scope>
</reference>
<evidence type="ECO:0000313" key="6">
    <source>
        <dbReference type="EMBL" id="GJN41303.1"/>
    </source>
</evidence>
<accession>A0AAV5G3C3</accession>
<dbReference type="InterPro" id="IPR036823">
    <property type="entry name" value="Ribosomal_uS7_dom_sf"/>
</dbReference>
<keyword evidence="2 4" id="KW-0689">Ribosomal protein</keyword>
<organism evidence="6 7">
    <name type="scientific">Eleusine coracana subsp. coracana</name>
    <dbReference type="NCBI Taxonomy" id="191504"/>
    <lineage>
        <taxon>Eukaryota</taxon>
        <taxon>Viridiplantae</taxon>
        <taxon>Streptophyta</taxon>
        <taxon>Embryophyta</taxon>
        <taxon>Tracheophyta</taxon>
        <taxon>Spermatophyta</taxon>
        <taxon>Magnoliopsida</taxon>
        <taxon>Liliopsida</taxon>
        <taxon>Poales</taxon>
        <taxon>Poaceae</taxon>
        <taxon>PACMAD clade</taxon>
        <taxon>Chloridoideae</taxon>
        <taxon>Cynodonteae</taxon>
        <taxon>Eleusininae</taxon>
        <taxon>Eleusine</taxon>
    </lineage>
</organism>
<feature type="domain" description="Small ribosomal subunit protein uS7" evidence="5">
    <location>
        <begin position="2"/>
        <end position="57"/>
    </location>
</feature>
<protein>
    <recommendedName>
        <fullName evidence="5">Small ribosomal subunit protein uS7 domain-containing protein</fullName>
    </recommendedName>
</protein>
<evidence type="ECO:0000256" key="2">
    <source>
        <dbReference type="ARBA" id="ARBA00022980"/>
    </source>
</evidence>
<comment type="caution">
    <text evidence="6">The sequence shown here is derived from an EMBL/GenBank/DDBJ whole genome shotgun (WGS) entry which is preliminary data.</text>
</comment>
<comment type="similarity">
    <text evidence="1 4">Belongs to the universal ribosomal protein uS7 family.</text>
</comment>
<dbReference type="GO" id="GO:0003723">
    <property type="term" value="F:RNA binding"/>
    <property type="evidence" value="ECO:0007669"/>
    <property type="project" value="InterPro"/>
</dbReference>
<dbReference type="InterPro" id="IPR020606">
    <property type="entry name" value="Ribosomal_uS7_CS"/>
</dbReference>
<dbReference type="GO" id="GO:0006412">
    <property type="term" value="P:translation"/>
    <property type="evidence" value="ECO:0007669"/>
    <property type="project" value="InterPro"/>
</dbReference>
<dbReference type="GO" id="GO:0005840">
    <property type="term" value="C:ribosome"/>
    <property type="evidence" value="ECO:0007669"/>
    <property type="project" value="UniProtKB-KW"/>
</dbReference>
<dbReference type="Pfam" id="PF00177">
    <property type="entry name" value="Ribosomal_S7"/>
    <property type="match status" value="1"/>
</dbReference>
<keyword evidence="3 4" id="KW-0687">Ribonucleoprotein</keyword>